<dbReference type="SUPFAM" id="SSF144232">
    <property type="entry name" value="HIT/MYND zinc finger-like"/>
    <property type="match status" value="1"/>
</dbReference>
<keyword evidence="6" id="KW-0862">Zinc</keyword>
<organism evidence="8 9">
    <name type="scientific">Elysia marginata</name>
    <dbReference type="NCBI Taxonomy" id="1093978"/>
    <lineage>
        <taxon>Eukaryota</taxon>
        <taxon>Metazoa</taxon>
        <taxon>Spiralia</taxon>
        <taxon>Lophotrochozoa</taxon>
        <taxon>Mollusca</taxon>
        <taxon>Gastropoda</taxon>
        <taxon>Heterobranchia</taxon>
        <taxon>Euthyneura</taxon>
        <taxon>Panpulmonata</taxon>
        <taxon>Sacoglossa</taxon>
        <taxon>Placobranchoidea</taxon>
        <taxon>Plakobranchidae</taxon>
        <taxon>Elysia</taxon>
    </lineage>
</organism>
<protein>
    <submittedName>
        <fullName evidence="8">SET and MYND domain-containing protein 5-like</fullName>
    </submittedName>
</protein>
<sequence>MRRCAHEHDVRTGLARRGEPSGNCINQHLSVTFFCPAVLTPPPPTNPWHVSWPRQGKGLVAQKSFQKGDVILEEKPLVCAQFSWNELYKYKACEFCLRSLENAEEMVRRLTSDPSIVLPYPECCDVDASKFSACPHCQVLYCSPECQELAWNRYHQTLCLGLARENPDHPFNQLIDQWRSFHYPPETGSIMLIVKIIAMIKQARSKGAVISMFSNFVNSVINEREDIAHKLLGVQFVDQREILRSMLMEHFFEESVQE</sequence>
<dbReference type="Pfam" id="PF01753">
    <property type="entry name" value="zf-MYND"/>
    <property type="match status" value="1"/>
</dbReference>
<dbReference type="PANTHER" id="PTHR46402">
    <property type="entry name" value="SET AND MYND DOMAIN-CONTAINING PROTEIN 5"/>
    <property type="match status" value="1"/>
</dbReference>
<keyword evidence="4" id="KW-0479">Metal-binding</keyword>
<evidence type="ECO:0000256" key="1">
    <source>
        <dbReference type="ARBA" id="ARBA00022603"/>
    </source>
</evidence>
<dbReference type="GO" id="GO:0008270">
    <property type="term" value="F:zinc ion binding"/>
    <property type="evidence" value="ECO:0007669"/>
    <property type="project" value="UniProtKB-KW"/>
</dbReference>
<feature type="domain" description="MYND-type" evidence="7">
    <location>
        <begin position="123"/>
        <end position="159"/>
    </location>
</feature>
<evidence type="ECO:0000313" key="9">
    <source>
        <dbReference type="Proteomes" id="UP000762676"/>
    </source>
</evidence>
<evidence type="ECO:0000256" key="5">
    <source>
        <dbReference type="ARBA" id="ARBA00022771"/>
    </source>
</evidence>
<keyword evidence="3" id="KW-0949">S-adenosyl-L-methionine</keyword>
<proteinExistence type="predicted"/>
<dbReference type="AlphaFoldDB" id="A0AAV4JKF3"/>
<evidence type="ECO:0000256" key="3">
    <source>
        <dbReference type="ARBA" id="ARBA00022691"/>
    </source>
</evidence>
<feature type="non-terminal residue" evidence="8">
    <location>
        <position position="258"/>
    </location>
</feature>
<keyword evidence="2" id="KW-0808">Transferase</keyword>
<dbReference type="GO" id="GO:0032259">
    <property type="term" value="P:methylation"/>
    <property type="evidence" value="ECO:0007669"/>
    <property type="project" value="UniProtKB-KW"/>
</dbReference>
<dbReference type="GO" id="GO:0045814">
    <property type="term" value="P:negative regulation of gene expression, epigenetic"/>
    <property type="evidence" value="ECO:0007669"/>
    <property type="project" value="TreeGrafter"/>
</dbReference>
<evidence type="ECO:0000256" key="6">
    <source>
        <dbReference type="ARBA" id="ARBA00022833"/>
    </source>
</evidence>
<evidence type="ECO:0000259" key="7">
    <source>
        <dbReference type="Pfam" id="PF01753"/>
    </source>
</evidence>
<dbReference type="GO" id="GO:0042799">
    <property type="term" value="F:histone H4K20 methyltransferase activity"/>
    <property type="evidence" value="ECO:0007669"/>
    <property type="project" value="TreeGrafter"/>
</dbReference>
<dbReference type="PANTHER" id="PTHR46402:SF2">
    <property type="entry name" value="HISTONE-LYSINE N-TRIMETHYLTRANSFERASE SMYD5"/>
    <property type="match status" value="1"/>
</dbReference>
<accession>A0AAV4JKF3</accession>
<dbReference type="InterPro" id="IPR002893">
    <property type="entry name" value="Znf_MYND"/>
</dbReference>
<comment type="caution">
    <text evidence="8">The sequence shown here is derived from an EMBL/GenBank/DDBJ whole genome shotgun (WGS) entry which is preliminary data.</text>
</comment>
<dbReference type="InterPro" id="IPR046341">
    <property type="entry name" value="SET_dom_sf"/>
</dbReference>
<dbReference type="EMBL" id="BMAT01006919">
    <property type="protein sequence ID" value="GFS22220.1"/>
    <property type="molecule type" value="Genomic_DNA"/>
</dbReference>
<evidence type="ECO:0000256" key="2">
    <source>
        <dbReference type="ARBA" id="ARBA00022679"/>
    </source>
</evidence>
<reference evidence="8 9" key="1">
    <citation type="journal article" date="2021" name="Elife">
        <title>Chloroplast acquisition without the gene transfer in kleptoplastic sea slugs, Plakobranchus ocellatus.</title>
        <authorList>
            <person name="Maeda T."/>
            <person name="Takahashi S."/>
            <person name="Yoshida T."/>
            <person name="Shimamura S."/>
            <person name="Takaki Y."/>
            <person name="Nagai Y."/>
            <person name="Toyoda A."/>
            <person name="Suzuki Y."/>
            <person name="Arimoto A."/>
            <person name="Ishii H."/>
            <person name="Satoh N."/>
            <person name="Nishiyama T."/>
            <person name="Hasebe M."/>
            <person name="Maruyama T."/>
            <person name="Minagawa J."/>
            <person name="Obokata J."/>
            <person name="Shigenobu S."/>
        </authorList>
    </citation>
    <scope>NUCLEOTIDE SEQUENCE [LARGE SCALE GENOMIC DNA]</scope>
</reference>
<keyword evidence="1" id="KW-0489">Methyltransferase</keyword>
<dbReference type="Proteomes" id="UP000762676">
    <property type="component" value="Unassembled WGS sequence"/>
</dbReference>
<keyword evidence="9" id="KW-1185">Reference proteome</keyword>
<name>A0AAV4JKF3_9GAST</name>
<dbReference type="SUPFAM" id="SSF82199">
    <property type="entry name" value="SET domain"/>
    <property type="match status" value="1"/>
</dbReference>
<keyword evidence="5" id="KW-0863">Zinc-finger</keyword>
<evidence type="ECO:0000313" key="8">
    <source>
        <dbReference type="EMBL" id="GFS22220.1"/>
    </source>
</evidence>
<gene>
    <name evidence="8" type="ORF">ElyMa_003358200</name>
</gene>
<evidence type="ECO:0000256" key="4">
    <source>
        <dbReference type="ARBA" id="ARBA00022723"/>
    </source>
</evidence>